<dbReference type="EMBL" id="BX569694">
    <property type="protein sequence ID" value="CAE08518.1"/>
    <property type="molecule type" value="Genomic_DNA"/>
</dbReference>
<dbReference type="HAMAP" id="MF_01460">
    <property type="entry name" value="Chrphore_lyase_CpxT"/>
    <property type="match status" value="1"/>
</dbReference>
<dbReference type="CDD" id="cd16338">
    <property type="entry name" value="CpcT"/>
    <property type="match status" value="1"/>
</dbReference>
<sequence>MRNYSAIADFAKTLAGTFDNINQAQENPKDFARIKIFFRPLPWRIFRGPGFYSEQCYDYAPWDPYRQGIHRLVLDQNLFVMENFAFDNPRRLAGAGRNPELLDDLHSESLKRRCGCAMHFRSISPGHYVGNVEPGKSCLIPRDGKLTYLVSEVEVNQTSWISRDRGFDPENNAQVWGSEHGMLRFKKITSFSNEITNEWLELKT</sequence>
<dbReference type="InterPro" id="IPR038672">
    <property type="entry name" value="CpcT/CpeT_sf"/>
</dbReference>
<name>Q7U4R1_PARMW</name>
<reference evidence="4 5" key="1">
    <citation type="journal article" date="2003" name="Nature">
        <title>The genome of a motile marine Synechococcus.</title>
        <authorList>
            <person name="Palenik B."/>
            <person name="Brahamsha B."/>
            <person name="Larimer F."/>
            <person name="Land M."/>
            <person name="Hauser L."/>
            <person name="Chain P."/>
            <person name="Lamerdin J."/>
            <person name="Regala W."/>
            <person name="Allen E.A."/>
            <person name="McCarren J."/>
            <person name="Paulsen I."/>
            <person name="Dufresne A."/>
            <person name="Partensky F."/>
            <person name="Webb E."/>
            <person name="Waterbury J."/>
        </authorList>
    </citation>
    <scope>NUCLEOTIDE SEQUENCE [LARGE SCALE GENOMIC DNA]</scope>
    <source>
        <strain evidence="4 5">WH8102</strain>
    </source>
</reference>
<dbReference type="KEGG" id="syw:SYNW2003"/>
<dbReference type="HOGENOM" id="CLU_092589_0_0_3"/>
<dbReference type="Gene3D" id="2.40.128.590">
    <property type="entry name" value="CpcT/CpeT domain"/>
    <property type="match status" value="1"/>
</dbReference>
<dbReference type="GO" id="GO:0016829">
    <property type="term" value="F:lyase activity"/>
    <property type="evidence" value="ECO:0007669"/>
    <property type="project" value="UniProtKB-KW"/>
</dbReference>
<dbReference type="PANTHER" id="PTHR35137">
    <property type="entry name" value="CHROMOPHORE LYASE CRL, CHLOROPLASTIC"/>
    <property type="match status" value="1"/>
</dbReference>
<dbReference type="STRING" id="84588.SYNW2003"/>
<comment type="function">
    <text evidence="3">Covalently attaches a chromophore to Cys residue(s) of phycobiliproteins.</text>
</comment>
<dbReference type="GO" id="GO:0017006">
    <property type="term" value="P:protein-tetrapyrrole linkage"/>
    <property type="evidence" value="ECO:0007669"/>
    <property type="project" value="UniProtKB-UniRule"/>
</dbReference>
<accession>Q7U4R1</accession>
<gene>
    <name evidence="4" type="primary">cpeT</name>
    <name evidence="3" type="synonym">cpcT</name>
    <name evidence="4" type="ordered locus">SYNW2003</name>
</gene>
<protein>
    <recommendedName>
        <fullName evidence="3">Chromophore lyase CpcT/CpeT</fullName>
        <ecNumber evidence="3">4.-.-.-</ecNumber>
    </recommendedName>
</protein>
<evidence type="ECO:0000256" key="3">
    <source>
        <dbReference type="HAMAP-Rule" id="MF_01460"/>
    </source>
</evidence>
<dbReference type="AlphaFoldDB" id="Q7U4R1"/>
<dbReference type="eggNOG" id="ENOG502Z8CK">
    <property type="taxonomic scope" value="Bacteria"/>
</dbReference>
<dbReference type="Pfam" id="PF06206">
    <property type="entry name" value="CpeT"/>
    <property type="match status" value="1"/>
</dbReference>
<keyword evidence="2 3" id="KW-0456">Lyase</keyword>
<organism evidence="4 5">
    <name type="scientific">Parasynechococcus marenigrum (strain WH8102)</name>
    <dbReference type="NCBI Taxonomy" id="84588"/>
    <lineage>
        <taxon>Bacteria</taxon>
        <taxon>Bacillati</taxon>
        <taxon>Cyanobacteriota</taxon>
        <taxon>Cyanophyceae</taxon>
        <taxon>Synechococcales</taxon>
        <taxon>Prochlorococcaceae</taxon>
        <taxon>Parasynechococcus</taxon>
        <taxon>Parasynechococcus marenigrum</taxon>
    </lineage>
</organism>
<evidence type="ECO:0000256" key="1">
    <source>
        <dbReference type="ARBA" id="ARBA00008206"/>
    </source>
</evidence>
<evidence type="ECO:0000256" key="2">
    <source>
        <dbReference type="ARBA" id="ARBA00023239"/>
    </source>
</evidence>
<keyword evidence="5" id="KW-1185">Reference proteome</keyword>
<comment type="similarity">
    <text evidence="1 3">Belongs to the CpcT/CpeT biliprotein lyase family.</text>
</comment>
<dbReference type="EC" id="4.-.-.-" evidence="3"/>
<dbReference type="InterPro" id="IPR010404">
    <property type="entry name" value="CpcT/CpeT"/>
</dbReference>
<proteinExistence type="inferred from homology"/>
<dbReference type="Proteomes" id="UP000001422">
    <property type="component" value="Chromosome"/>
</dbReference>
<dbReference type="PANTHER" id="PTHR35137:SF1">
    <property type="entry name" value="CHROMOPHORE LYASE CRL, CHLOROPLASTIC"/>
    <property type="match status" value="1"/>
</dbReference>
<dbReference type="RefSeq" id="WP_011128861.1">
    <property type="nucleotide sequence ID" value="NC_005070.1"/>
</dbReference>
<evidence type="ECO:0000313" key="5">
    <source>
        <dbReference type="Proteomes" id="UP000001422"/>
    </source>
</evidence>
<evidence type="ECO:0000313" key="4">
    <source>
        <dbReference type="EMBL" id="CAE08518.1"/>
    </source>
</evidence>